<evidence type="ECO:0000313" key="3">
    <source>
        <dbReference type="Proteomes" id="UP000277952"/>
    </source>
</evidence>
<feature type="region of interest" description="Disordered" evidence="1">
    <location>
        <begin position="57"/>
        <end position="88"/>
    </location>
</feature>
<dbReference type="EMBL" id="RBNS01000256">
    <property type="protein sequence ID" value="RML50017.1"/>
    <property type="molecule type" value="Genomic_DNA"/>
</dbReference>
<dbReference type="AlphaFoldDB" id="A0A3M2WEQ3"/>
<feature type="compositionally biased region" description="Basic and acidic residues" evidence="1">
    <location>
        <begin position="69"/>
        <end position="81"/>
    </location>
</feature>
<comment type="caution">
    <text evidence="2">The sequence shown here is derived from an EMBL/GenBank/DDBJ whole genome shotgun (WGS) entry which is preliminary data.</text>
</comment>
<evidence type="ECO:0000256" key="1">
    <source>
        <dbReference type="SAM" id="MobiDB-lite"/>
    </source>
</evidence>
<gene>
    <name evidence="2" type="ORF">ALQ94_100818</name>
</gene>
<protein>
    <submittedName>
        <fullName evidence="2">Uncharacterized protein</fullName>
    </submittedName>
</protein>
<dbReference type="Proteomes" id="UP000277952">
    <property type="component" value="Unassembled WGS sequence"/>
</dbReference>
<organism evidence="2 3">
    <name type="scientific">Pseudomonas amygdali pv. morsprunorum</name>
    <dbReference type="NCBI Taxonomy" id="129138"/>
    <lineage>
        <taxon>Bacteria</taxon>
        <taxon>Pseudomonadati</taxon>
        <taxon>Pseudomonadota</taxon>
        <taxon>Gammaproteobacteria</taxon>
        <taxon>Pseudomonadales</taxon>
        <taxon>Pseudomonadaceae</taxon>
        <taxon>Pseudomonas</taxon>
        <taxon>Pseudomonas amygdali</taxon>
    </lineage>
</organism>
<accession>A0A3M2WEQ3</accession>
<name>A0A3M2WEQ3_PSEA0</name>
<reference evidence="2 3" key="1">
    <citation type="submission" date="2018-08" db="EMBL/GenBank/DDBJ databases">
        <title>Recombination of ecologically and evolutionarily significant loci maintains genetic cohesion in the Pseudomonas syringae species complex.</title>
        <authorList>
            <person name="Dillon M."/>
            <person name="Thakur S."/>
            <person name="Almeida R.N.D."/>
            <person name="Weir B.S."/>
            <person name="Guttman D.S."/>
        </authorList>
    </citation>
    <scope>NUCLEOTIDE SEQUENCE [LARGE SCALE GENOMIC DNA]</scope>
    <source>
        <strain evidence="2 3">19322</strain>
    </source>
</reference>
<sequence>MLGVLTFALITHACLTGHEWFKSFGAQRIKYLHGRDIQITCRPAVVRFFGEDGRCAAKPAGDTGGTGSDGKRSAQAERPEALEPACRRGLKPEGARRAGFMAWPDAQHESPALSAAKGTHVRGCQRSSCTEAQTARALLSYCDRADLSD</sequence>
<proteinExistence type="predicted"/>
<evidence type="ECO:0000313" key="2">
    <source>
        <dbReference type="EMBL" id="RML50017.1"/>
    </source>
</evidence>